<dbReference type="SUPFAM" id="SSF55729">
    <property type="entry name" value="Acyl-CoA N-acyltransferases (Nat)"/>
    <property type="match status" value="1"/>
</dbReference>
<dbReference type="RefSeq" id="WP_120726977.1">
    <property type="nucleotide sequence ID" value="NZ_RBAK01000002.1"/>
</dbReference>
<dbReference type="PROSITE" id="PS51186">
    <property type="entry name" value="GNAT"/>
    <property type="match status" value="1"/>
</dbReference>
<evidence type="ECO:0000313" key="5">
    <source>
        <dbReference type="Proteomes" id="UP000281726"/>
    </source>
</evidence>
<dbReference type="PANTHER" id="PTHR43877">
    <property type="entry name" value="AMINOALKYLPHOSPHONATE N-ACETYLTRANSFERASE-RELATED-RELATED"/>
    <property type="match status" value="1"/>
</dbReference>
<evidence type="ECO:0000256" key="1">
    <source>
        <dbReference type="ARBA" id="ARBA00022679"/>
    </source>
</evidence>
<dbReference type="OrthoDB" id="9803233at2"/>
<dbReference type="InterPro" id="IPR016181">
    <property type="entry name" value="Acyl_CoA_acyltransferase"/>
</dbReference>
<organism evidence="4 5">
    <name type="scientific">Micromonospora endolithica</name>
    <dbReference type="NCBI Taxonomy" id="230091"/>
    <lineage>
        <taxon>Bacteria</taxon>
        <taxon>Bacillati</taxon>
        <taxon>Actinomycetota</taxon>
        <taxon>Actinomycetes</taxon>
        <taxon>Micromonosporales</taxon>
        <taxon>Micromonosporaceae</taxon>
        <taxon>Micromonospora</taxon>
    </lineage>
</organism>
<name>A0A3A9ZMR8_9ACTN</name>
<feature type="domain" description="N-acetyltransferase" evidence="3">
    <location>
        <begin position="7"/>
        <end position="154"/>
    </location>
</feature>
<gene>
    <name evidence="4" type="ORF">D7223_09050</name>
</gene>
<dbReference type="InterPro" id="IPR050832">
    <property type="entry name" value="Bact_Acetyltransf"/>
</dbReference>
<dbReference type="CDD" id="cd04301">
    <property type="entry name" value="NAT_SF"/>
    <property type="match status" value="1"/>
</dbReference>
<evidence type="ECO:0000256" key="2">
    <source>
        <dbReference type="ARBA" id="ARBA00023315"/>
    </source>
</evidence>
<reference evidence="4 5" key="1">
    <citation type="journal article" date="2004" name="Syst. Appl. Microbiol.">
        <title>Cryptoendolithic actinomycetes from antarctic sandstone rock samples: Micromonospora endolithica sp. nov. and two isolates related to Micromonospora coerulea Jensen 1932.</title>
        <authorList>
            <person name="Hirsch P."/>
            <person name="Mevs U."/>
            <person name="Kroppenstedt R.M."/>
            <person name="Schumann P."/>
            <person name="Stackebrandt E."/>
        </authorList>
    </citation>
    <scope>NUCLEOTIDE SEQUENCE [LARGE SCALE GENOMIC DNA]</scope>
    <source>
        <strain evidence="4 5">JCM 12677</strain>
    </source>
</reference>
<dbReference type="Pfam" id="PF00583">
    <property type="entry name" value="Acetyltransf_1"/>
    <property type="match status" value="1"/>
</dbReference>
<dbReference type="Proteomes" id="UP000281726">
    <property type="component" value="Unassembled WGS sequence"/>
</dbReference>
<evidence type="ECO:0000313" key="4">
    <source>
        <dbReference type="EMBL" id="RKN49602.1"/>
    </source>
</evidence>
<accession>A0A3A9ZMR8</accession>
<proteinExistence type="predicted"/>
<sequence length="155" mass="16525">MESTLSVDREPWDSTDAARLRAAQRAELDARYGSDDHEPGAAPTADSVTVFLVARDAAGVALGCGGLRILGPGEAEIKRMYVDPPARGTGVATAILRALEDAARAAGVGTLLLETGTAQPDAMRFYEREGYRRIENFGPYRGEPLSVCYARDLPG</sequence>
<keyword evidence="2" id="KW-0012">Acyltransferase</keyword>
<dbReference type="AlphaFoldDB" id="A0A3A9ZMR8"/>
<keyword evidence="5" id="KW-1185">Reference proteome</keyword>
<dbReference type="PANTHER" id="PTHR43877:SF2">
    <property type="entry name" value="AMINOALKYLPHOSPHONATE N-ACETYLTRANSFERASE-RELATED"/>
    <property type="match status" value="1"/>
</dbReference>
<dbReference type="InterPro" id="IPR000182">
    <property type="entry name" value="GNAT_dom"/>
</dbReference>
<dbReference type="GO" id="GO:0016747">
    <property type="term" value="F:acyltransferase activity, transferring groups other than amino-acyl groups"/>
    <property type="evidence" value="ECO:0007669"/>
    <property type="project" value="InterPro"/>
</dbReference>
<dbReference type="Gene3D" id="3.40.630.30">
    <property type="match status" value="1"/>
</dbReference>
<comment type="caution">
    <text evidence="4">The sequence shown here is derived from an EMBL/GenBank/DDBJ whole genome shotgun (WGS) entry which is preliminary data.</text>
</comment>
<evidence type="ECO:0000259" key="3">
    <source>
        <dbReference type="PROSITE" id="PS51186"/>
    </source>
</evidence>
<dbReference type="EMBL" id="RBAK01000002">
    <property type="protein sequence ID" value="RKN49602.1"/>
    <property type="molecule type" value="Genomic_DNA"/>
</dbReference>
<protein>
    <submittedName>
        <fullName evidence="4">GNAT family N-acetyltransferase</fullName>
    </submittedName>
</protein>
<keyword evidence="1 4" id="KW-0808">Transferase</keyword>